<feature type="transmembrane region" description="Helical" evidence="7">
    <location>
        <begin position="318"/>
        <end position="336"/>
    </location>
</feature>
<feature type="transmembrane region" description="Helical" evidence="7">
    <location>
        <begin position="252"/>
        <end position="270"/>
    </location>
</feature>
<feature type="transmembrane region" description="Helical" evidence="7">
    <location>
        <begin position="380"/>
        <end position="402"/>
    </location>
</feature>
<keyword evidence="2" id="KW-0813">Transport</keyword>
<dbReference type="InterPro" id="IPR052524">
    <property type="entry name" value="MFS_Cyanate_Porter"/>
</dbReference>
<dbReference type="AlphaFoldDB" id="A0A9X4KVC2"/>
<comment type="caution">
    <text evidence="9">The sequence shown here is derived from an EMBL/GenBank/DDBJ whole genome shotgun (WGS) entry which is preliminary data.</text>
</comment>
<dbReference type="EMBL" id="JAPDIA010000007">
    <property type="protein sequence ID" value="MDG0811592.1"/>
    <property type="molecule type" value="Genomic_DNA"/>
</dbReference>
<keyword evidence="5 7" id="KW-0472">Membrane</keyword>
<evidence type="ECO:0000256" key="2">
    <source>
        <dbReference type="ARBA" id="ARBA00022448"/>
    </source>
</evidence>
<evidence type="ECO:0000256" key="5">
    <source>
        <dbReference type="ARBA" id="ARBA00023136"/>
    </source>
</evidence>
<dbReference type="GO" id="GO:0022857">
    <property type="term" value="F:transmembrane transporter activity"/>
    <property type="evidence" value="ECO:0007669"/>
    <property type="project" value="InterPro"/>
</dbReference>
<dbReference type="InterPro" id="IPR020846">
    <property type="entry name" value="MFS_dom"/>
</dbReference>
<comment type="subcellular location">
    <subcellularLocation>
        <location evidence="1">Cell membrane</location>
        <topology evidence="1">Multi-pass membrane protein</topology>
    </subcellularLocation>
</comment>
<feature type="transmembrane region" description="Helical" evidence="7">
    <location>
        <begin position="348"/>
        <end position="368"/>
    </location>
</feature>
<dbReference type="PANTHER" id="PTHR23523">
    <property type="match status" value="1"/>
</dbReference>
<evidence type="ECO:0000256" key="4">
    <source>
        <dbReference type="ARBA" id="ARBA00022989"/>
    </source>
</evidence>
<dbReference type="PROSITE" id="PS50850">
    <property type="entry name" value="MFS"/>
    <property type="match status" value="1"/>
</dbReference>
<dbReference type="Proteomes" id="UP001153404">
    <property type="component" value="Unassembled WGS sequence"/>
</dbReference>
<dbReference type="InterPro" id="IPR036259">
    <property type="entry name" value="MFS_trans_sf"/>
</dbReference>
<gene>
    <name evidence="9" type="ORF">OMP40_21130</name>
</gene>
<feature type="transmembrane region" description="Helical" evidence="7">
    <location>
        <begin position="119"/>
        <end position="136"/>
    </location>
</feature>
<feature type="transmembrane region" description="Helical" evidence="7">
    <location>
        <begin position="408"/>
        <end position="427"/>
    </location>
</feature>
<dbReference type="GO" id="GO:0005886">
    <property type="term" value="C:plasma membrane"/>
    <property type="evidence" value="ECO:0007669"/>
    <property type="project" value="UniProtKB-SubCell"/>
</dbReference>
<feature type="region of interest" description="Disordered" evidence="6">
    <location>
        <begin position="1"/>
        <end position="29"/>
    </location>
</feature>
<feature type="compositionally biased region" description="Basic and acidic residues" evidence="6">
    <location>
        <begin position="11"/>
        <end position="29"/>
    </location>
</feature>
<evidence type="ECO:0000259" key="8">
    <source>
        <dbReference type="PROSITE" id="PS50850"/>
    </source>
</evidence>
<dbReference type="InterPro" id="IPR011701">
    <property type="entry name" value="MFS"/>
</dbReference>
<evidence type="ECO:0000256" key="7">
    <source>
        <dbReference type="SAM" id="Phobius"/>
    </source>
</evidence>
<feature type="domain" description="Major facilitator superfamily (MFS) profile" evidence="8">
    <location>
        <begin position="49"/>
        <end position="434"/>
    </location>
</feature>
<organism evidence="9 10">
    <name type="scientific">Cohnella rhizosphaerae</name>
    <dbReference type="NCBI Taxonomy" id="1457232"/>
    <lineage>
        <taxon>Bacteria</taxon>
        <taxon>Bacillati</taxon>
        <taxon>Bacillota</taxon>
        <taxon>Bacilli</taxon>
        <taxon>Bacillales</taxon>
        <taxon>Paenibacillaceae</taxon>
        <taxon>Cohnella</taxon>
    </lineage>
</organism>
<feature type="transmembrane region" description="Helical" evidence="7">
    <location>
        <begin position="176"/>
        <end position="197"/>
    </location>
</feature>
<reference evidence="9" key="1">
    <citation type="submission" date="2022-10" db="EMBL/GenBank/DDBJ databases">
        <title>Comparative genomic analysis of Cohnella hashimotonis sp. nov., isolated from the International Space Station.</title>
        <authorList>
            <person name="Simpson A."/>
            <person name="Venkateswaran K."/>
        </authorList>
    </citation>
    <scope>NUCLEOTIDE SEQUENCE</scope>
    <source>
        <strain evidence="9">DSM 28161</strain>
    </source>
</reference>
<protein>
    <submittedName>
        <fullName evidence="9">MFS transporter</fullName>
    </submittedName>
</protein>
<evidence type="ECO:0000256" key="3">
    <source>
        <dbReference type="ARBA" id="ARBA00022692"/>
    </source>
</evidence>
<evidence type="ECO:0000256" key="1">
    <source>
        <dbReference type="ARBA" id="ARBA00004651"/>
    </source>
</evidence>
<sequence>MNKRTNMQRSRPAEDAYSHSEQERAQSGRELELELAQERERAEKAKRGRLLWLAVGIVLIAANLRGALTAVGPLVGRIKDDLSLSGAGAGMLTTLGLLAFAAISPVAPKLSRRFGAENTLLAGMALITVGVIVRAVPYSALLFAGTLLIGVGIGLGNVLVPALIKRDFASRAGLMTGIYSVALTLVAGIASGVSIPIADAPGFGWRGALGVWGLASALAMVAWLPQVSRGRREGRSASSSASPSARPWRSPLAWQVSLFMGFQSIIFYVNVTWLPELLQDRGMSPGTAGWMLSLMQIVGLPANFLAPVLAARRPSQRGIMTVVMAMLLVGYAGLLFDSGAGPLTVAWVLLIGIGAGASFSLCLVFFSLRTRTATEATELSGMAQFVGYLVAAVGPAFIGFVHDSSGGWHTPLVVMVVVVALAALFGLGSSRAAYVSPASAGISPNSTGGDTK</sequence>
<feature type="transmembrane region" description="Helical" evidence="7">
    <location>
        <begin position="142"/>
        <end position="164"/>
    </location>
</feature>
<evidence type="ECO:0000313" key="10">
    <source>
        <dbReference type="Proteomes" id="UP001153404"/>
    </source>
</evidence>
<dbReference type="RefSeq" id="WP_277534303.1">
    <property type="nucleotide sequence ID" value="NZ_JAPDIA010000007.1"/>
</dbReference>
<keyword evidence="3 7" id="KW-0812">Transmembrane</keyword>
<accession>A0A9X4KVC2</accession>
<feature type="transmembrane region" description="Helical" evidence="7">
    <location>
        <begin position="290"/>
        <end position="311"/>
    </location>
</feature>
<dbReference type="Pfam" id="PF07690">
    <property type="entry name" value="MFS_1"/>
    <property type="match status" value="1"/>
</dbReference>
<keyword evidence="10" id="KW-1185">Reference proteome</keyword>
<feature type="transmembrane region" description="Helical" evidence="7">
    <location>
        <begin position="87"/>
        <end position="107"/>
    </location>
</feature>
<keyword evidence="4 7" id="KW-1133">Transmembrane helix</keyword>
<dbReference type="PANTHER" id="PTHR23523:SF2">
    <property type="entry name" value="2-NITROIMIDAZOLE TRANSPORTER"/>
    <property type="match status" value="1"/>
</dbReference>
<feature type="transmembrane region" description="Helical" evidence="7">
    <location>
        <begin position="50"/>
        <end position="75"/>
    </location>
</feature>
<dbReference type="SUPFAM" id="SSF103473">
    <property type="entry name" value="MFS general substrate transporter"/>
    <property type="match status" value="1"/>
</dbReference>
<evidence type="ECO:0000256" key="6">
    <source>
        <dbReference type="SAM" id="MobiDB-lite"/>
    </source>
</evidence>
<evidence type="ECO:0000313" key="9">
    <source>
        <dbReference type="EMBL" id="MDG0811592.1"/>
    </source>
</evidence>
<name>A0A9X4KVC2_9BACL</name>
<dbReference type="CDD" id="cd17339">
    <property type="entry name" value="MFS_NIMT_CynX_like"/>
    <property type="match status" value="1"/>
</dbReference>
<feature type="transmembrane region" description="Helical" evidence="7">
    <location>
        <begin position="203"/>
        <end position="225"/>
    </location>
</feature>
<proteinExistence type="predicted"/>
<dbReference type="Gene3D" id="1.20.1250.20">
    <property type="entry name" value="MFS general substrate transporter like domains"/>
    <property type="match status" value="2"/>
</dbReference>